<gene>
    <name evidence="3" type="ORF">JIN82_13855</name>
</gene>
<organism evidence="3 4">
    <name type="scientific">Persicirhabdus sediminis</name>
    <dbReference type="NCBI Taxonomy" id="454144"/>
    <lineage>
        <taxon>Bacteria</taxon>
        <taxon>Pseudomonadati</taxon>
        <taxon>Verrucomicrobiota</taxon>
        <taxon>Verrucomicrobiia</taxon>
        <taxon>Verrucomicrobiales</taxon>
        <taxon>Verrucomicrobiaceae</taxon>
        <taxon>Persicirhabdus</taxon>
    </lineage>
</organism>
<evidence type="ECO:0000259" key="2">
    <source>
        <dbReference type="PROSITE" id="PS50106"/>
    </source>
</evidence>
<dbReference type="PROSITE" id="PS50106">
    <property type="entry name" value="PDZ"/>
    <property type="match status" value="1"/>
</dbReference>
<feature type="domain" description="PDZ" evidence="2">
    <location>
        <begin position="86"/>
        <end position="176"/>
    </location>
</feature>
<dbReference type="EMBL" id="JAENIM010000044">
    <property type="protein sequence ID" value="MBK1792242.1"/>
    <property type="molecule type" value="Genomic_DNA"/>
</dbReference>
<dbReference type="InterPro" id="IPR041489">
    <property type="entry name" value="PDZ_6"/>
</dbReference>
<dbReference type="InterPro" id="IPR001478">
    <property type="entry name" value="PDZ"/>
</dbReference>
<keyword evidence="1" id="KW-0732">Signal</keyword>
<dbReference type="InterPro" id="IPR036034">
    <property type="entry name" value="PDZ_sf"/>
</dbReference>
<feature type="signal peptide" evidence="1">
    <location>
        <begin position="1"/>
        <end position="20"/>
    </location>
</feature>
<dbReference type="SMART" id="SM00228">
    <property type="entry name" value="PDZ"/>
    <property type="match status" value="1"/>
</dbReference>
<dbReference type="AlphaFoldDB" id="A0A8J7MFD3"/>
<dbReference type="SUPFAM" id="SSF50156">
    <property type="entry name" value="PDZ domain-like"/>
    <property type="match status" value="1"/>
</dbReference>
<evidence type="ECO:0000256" key="1">
    <source>
        <dbReference type="SAM" id="SignalP"/>
    </source>
</evidence>
<evidence type="ECO:0000313" key="4">
    <source>
        <dbReference type="Proteomes" id="UP000624703"/>
    </source>
</evidence>
<dbReference type="RefSeq" id="WP_200312255.1">
    <property type="nucleotide sequence ID" value="NZ_JAENIM010000044.1"/>
</dbReference>
<name>A0A8J7MFD3_9BACT</name>
<dbReference type="Gene3D" id="2.30.42.10">
    <property type="match status" value="1"/>
</dbReference>
<evidence type="ECO:0000313" key="3">
    <source>
        <dbReference type="EMBL" id="MBK1792242.1"/>
    </source>
</evidence>
<dbReference type="PROSITE" id="PS51257">
    <property type="entry name" value="PROKAR_LIPOPROTEIN"/>
    <property type="match status" value="1"/>
</dbReference>
<accession>A0A8J7MFD3</accession>
<comment type="caution">
    <text evidence="3">The sequence shown here is derived from an EMBL/GenBank/DDBJ whole genome shotgun (WGS) entry which is preliminary data.</text>
</comment>
<protein>
    <submittedName>
        <fullName evidence="3">PDZ domain-containing protein</fullName>
    </submittedName>
</protein>
<dbReference type="Pfam" id="PF17820">
    <property type="entry name" value="PDZ_6"/>
    <property type="match status" value="1"/>
</dbReference>
<keyword evidence="4" id="KW-1185">Reference proteome</keyword>
<sequence>MKLFVPCLIFISFACSHVYAADTSSSELDGALIHFANNGTDDSADQVLQLGLAAPAASVPTIYKHYLTARDDKEQEQLKDILFQIFLKTEKPANPKCYIGFQIGWYHQYREGVISASPFIYRLSSDSPAGDAGIRTADVITKINGTEFNSKTATQDALEVLANWPADRELQLEIRRVPWSRVGHFIKNKHYQITIKPKKWEDHHDLTYHHEMMFQLWLSKIEI</sequence>
<proteinExistence type="predicted"/>
<dbReference type="Proteomes" id="UP000624703">
    <property type="component" value="Unassembled WGS sequence"/>
</dbReference>
<reference evidence="3" key="1">
    <citation type="submission" date="2021-01" db="EMBL/GenBank/DDBJ databases">
        <title>Modified the classification status of verrucomicrobia.</title>
        <authorList>
            <person name="Feng X."/>
        </authorList>
    </citation>
    <scope>NUCLEOTIDE SEQUENCE</scope>
    <source>
        <strain evidence="3">_KCTC 22039</strain>
    </source>
</reference>
<feature type="chain" id="PRO_5035213681" evidence="1">
    <location>
        <begin position="21"/>
        <end position="223"/>
    </location>
</feature>